<dbReference type="InterPro" id="IPR005122">
    <property type="entry name" value="Uracil-DNA_glycosylase-like"/>
</dbReference>
<dbReference type="InterPro" id="IPR005273">
    <property type="entry name" value="Ura-DNA_glyco_family4"/>
</dbReference>
<evidence type="ECO:0000256" key="12">
    <source>
        <dbReference type="SAM" id="MobiDB-lite"/>
    </source>
</evidence>
<dbReference type="GO" id="GO:0004844">
    <property type="term" value="F:uracil DNA N-glycosylase activity"/>
    <property type="evidence" value="ECO:0007669"/>
    <property type="project" value="UniProtKB-EC"/>
</dbReference>
<dbReference type="SUPFAM" id="SSF52141">
    <property type="entry name" value="Uracil-DNA glycosylase-like"/>
    <property type="match status" value="1"/>
</dbReference>
<feature type="region of interest" description="Disordered" evidence="12">
    <location>
        <begin position="44"/>
        <end position="123"/>
    </location>
</feature>
<dbReference type="SMART" id="SM00987">
    <property type="entry name" value="UreE_C"/>
    <property type="match status" value="1"/>
</dbReference>
<comment type="catalytic activity">
    <reaction evidence="1">
        <text>Hydrolyzes single-stranded DNA or mismatched double-stranded DNA and polynucleotides, releasing free uracil.</text>
        <dbReference type="EC" id="3.2.2.27"/>
    </reaction>
</comment>
<feature type="compositionally biased region" description="Low complexity" evidence="12">
    <location>
        <begin position="49"/>
        <end position="66"/>
    </location>
</feature>
<keyword evidence="15" id="KW-1185">Reference proteome</keyword>
<protein>
    <recommendedName>
        <fullName evidence="4">Type-4 uracil-DNA glycosylase</fullName>
        <ecNumber evidence="3">3.2.2.27</ecNumber>
    </recommendedName>
</protein>
<dbReference type="InterPro" id="IPR036895">
    <property type="entry name" value="Uracil-DNA_glycosylase-like_sf"/>
</dbReference>
<evidence type="ECO:0000256" key="6">
    <source>
        <dbReference type="ARBA" id="ARBA00022723"/>
    </source>
</evidence>
<dbReference type="Proteomes" id="UP000198870">
    <property type="component" value="Unassembled WGS sequence"/>
</dbReference>
<dbReference type="InterPro" id="IPR051536">
    <property type="entry name" value="UDG_Type-4/5"/>
</dbReference>
<evidence type="ECO:0000256" key="4">
    <source>
        <dbReference type="ARBA" id="ARBA00019403"/>
    </source>
</evidence>
<dbReference type="OrthoDB" id="5290748at2"/>
<dbReference type="AlphaFoldDB" id="A0A1G5JN16"/>
<proteinExistence type="inferred from homology"/>
<dbReference type="GO" id="GO:0006281">
    <property type="term" value="P:DNA repair"/>
    <property type="evidence" value="ECO:0007669"/>
    <property type="project" value="UniProtKB-KW"/>
</dbReference>
<evidence type="ECO:0000259" key="13">
    <source>
        <dbReference type="SMART" id="SM00986"/>
    </source>
</evidence>
<keyword evidence="8" id="KW-0378">Hydrolase</keyword>
<keyword evidence="11" id="KW-0234">DNA repair</keyword>
<dbReference type="Gene3D" id="3.40.470.10">
    <property type="entry name" value="Uracil-DNA glycosylase-like domain"/>
    <property type="match status" value="1"/>
</dbReference>
<evidence type="ECO:0000313" key="14">
    <source>
        <dbReference type="EMBL" id="SCY89785.1"/>
    </source>
</evidence>
<dbReference type="NCBIfam" id="TIGR00758">
    <property type="entry name" value="UDG_fam4"/>
    <property type="match status" value="1"/>
</dbReference>
<dbReference type="STRING" id="419481.SAMN05216233_1365"/>
<dbReference type="CDD" id="cd10030">
    <property type="entry name" value="UDG-F4_TTUDGA_SPO1dp_like"/>
    <property type="match status" value="1"/>
</dbReference>
<name>A0A1G5JN16_9BACT</name>
<keyword evidence="10" id="KW-0411">Iron-sulfur</keyword>
<evidence type="ECO:0000256" key="7">
    <source>
        <dbReference type="ARBA" id="ARBA00022763"/>
    </source>
</evidence>
<keyword evidence="5" id="KW-0004">4Fe-4S</keyword>
<accession>A0A1G5JN16</accession>
<dbReference type="PANTHER" id="PTHR33693">
    <property type="entry name" value="TYPE-5 URACIL-DNA GLYCOSYLASE"/>
    <property type="match status" value="1"/>
</dbReference>
<dbReference type="EMBL" id="FMUX01000036">
    <property type="protein sequence ID" value="SCY89785.1"/>
    <property type="molecule type" value="Genomic_DNA"/>
</dbReference>
<evidence type="ECO:0000313" key="15">
    <source>
        <dbReference type="Proteomes" id="UP000198870"/>
    </source>
</evidence>
<dbReference type="GO" id="GO:0046872">
    <property type="term" value="F:metal ion binding"/>
    <property type="evidence" value="ECO:0007669"/>
    <property type="project" value="UniProtKB-KW"/>
</dbReference>
<keyword evidence="9" id="KW-0408">Iron</keyword>
<organism evidence="14 15">
    <name type="scientific">Desulfoluna spongiiphila</name>
    <dbReference type="NCBI Taxonomy" id="419481"/>
    <lineage>
        <taxon>Bacteria</taxon>
        <taxon>Pseudomonadati</taxon>
        <taxon>Thermodesulfobacteriota</taxon>
        <taxon>Desulfobacteria</taxon>
        <taxon>Desulfobacterales</taxon>
        <taxon>Desulfolunaceae</taxon>
        <taxon>Desulfoluna</taxon>
    </lineage>
</organism>
<gene>
    <name evidence="14" type="ORF">SAMN05216233_1365</name>
</gene>
<evidence type="ECO:0000256" key="8">
    <source>
        <dbReference type="ARBA" id="ARBA00022801"/>
    </source>
</evidence>
<evidence type="ECO:0000256" key="3">
    <source>
        <dbReference type="ARBA" id="ARBA00012030"/>
    </source>
</evidence>
<dbReference type="Pfam" id="PF03167">
    <property type="entry name" value="UDG"/>
    <property type="match status" value="1"/>
</dbReference>
<dbReference type="PANTHER" id="PTHR33693:SF1">
    <property type="entry name" value="TYPE-4 URACIL-DNA GLYCOSYLASE"/>
    <property type="match status" value="1"/>
</dbReference>
<feature type="domain" description="Uracil-DNA glycosylase-like" evidence="13">
    <location>
        <begin position="155"/>
        <end position="299"/>
    </location>
</feature>
<dbReference type="SMART" id="SM00986">
    <property type="entry name" value="UDG"/>
    <property type="match status" value="1"/>
</dbReference>
<comment type="similarity">
    <text evidence="2">Belongs to the uracil-DNA glycosylase (UDG) superfamily. Type 4 (UDGa) family.</text>
</comment>
<keyword evidence="6" id="KW-0479">Metal-binding</keyword>
<sequence length="311" mass="33017">MMENNPGTYQHRAPLDEIKASLVYLKSLGLKGVECTDEAGKLLGTIGRTAPQPGGRGTAPGPAGRQQPPKANSQEPQGRQGAAPAAPGTTQTVSGPSPSAATPVGPKEPAQPTNSGPVMRRTAAEPVVDTLESIRRDMGECTRCGLFRGRTQIVFGTGNPRARVMFIGDMPLADEDREGVPFLGASGELLNKMIGAMGLSRGDVYLSNLLKCCPAPGQGRPDTSFCLSFLERQIAVVRPDVICALGAVAAQALLGITSGVAEIRGQFQNYRGIRLMPTFHPSFLLRHPERKRQAWQDLQQVMAVLKAGGRV</sequence>
<evidence type="ECO:0000256" key="5">
    <source>
        <dbReference type="ARBA" id="ARBA00022485"/>
    </source>
</evidence>
<evidence type="ECO:0000256" key="2">
    <source>
        <dbReference type="ARBA" id="ARBA00006521"/>
    </source>
</evidence>
<evidence type="ECO:0000256" key="9">
    <source>
        <dbReference type="ARBA" id="ARBA00023004"/>
    </source>
</evidence>
<evidence type="ECO:0000256" key="1">
    <source>
        <dbReference type="ARBA" id="ARBA00001400"/>
    </source>
</evidence>
<dbReference type="GO" id="GO:0051539">
    <property type="term" value="F:4 iron, 4 sulfur cluster binding"/>
    <property type="evidence" value="ECO:0007669"/>
    <property type="project" value="UniProtKB-KW"/>
</dbReference>
<dbReference type="EC" id="3.2.2.27" evidence="3"/>
<evidence type="ECO:0000256" key="11">
    <source>
        <dbReference type="ARBA" id="ARBA00023204"/>
    </source>
</evidence>
<feature type="compositionally biased region" description="Low complexity" evidence="12">
    <location>
        <begin position="76"/>
        <end position="92"/>
    </location>
</feature>
<reference evidence="14 15" key="1">
    <citation type="submission" date="2016-10" db="EMBL/GenBank/DDBJ databases">
        <authorList>
            <person name="de Groot N.N."/>
        </authorList>
    </citation>
    <scope>NUCLEOTIDE SEQUENCE [LARGE SCALE GENOMIC DNA]</scope>
    <source>
        <strain evidence="14 15">AA1</strain>
    </source>
</reference>
<keyword evidence="7" id="KW-0227">DNA damage</keyword>
<evidence type="ECO:0000256" key="10">
    <source>
        <dbReference type="ARBA" id="ARBA00023014"/>
    </source>
</evidence>